<dbReference type="AlphaFoldDB" id="A0A0D2PAM1"/>
<dbReference type="Proteomes" id="UP000054270">
    <property type="component" value="Unassembled WGS sequence"/>
</dbReference>
<dbReference type="EMBL" id="KN817522">
    <property type="protein sequence ID" value="KJA27959.1"/>
    <property type="molecule type" value="Genomic_DNA"/>
</dbReference>
<dbReference type="OrthoDB" id="2864141at2759"/>
<sequence length="80" mass="9665">MPIVVRDPRFSMSIPLADTEMASNIRRSRPSYTQRMERRIVRVWKFVTRTTRKQPRNSFISPDFVVLTSRRSTVLYRYQK</sequence>
<evidence type="ECO:0000313" key="2">
    <source>
        <dbReference type="Proteomes" id="UP000054270"/>
    </source>
</evidence>
<gene>
    <name evidence="1" type="ORF">HYPSUDRAFT_62354</name>
</gene>
<dbReference type="OMA" id="PRFSMSI"/>
<protein>
    <submittedName>
        <fullName evidence="1">Uncharacterized protein</fullName>
    </submittedName>
</protein>
<name>A0A0D2PAM1_HYPSF</name>
<proteinExistence type="predicted"/>
<organism evidence="1 2">
    <name type="scientific">Hypholoma sublateritium (strain FD-334 SS-4)</name>
    <dbReference type="NCBI Taxonomy" id="945553"/>
    <lineage>
        <taxon>Eukaryota</taxon>
        <taxon>Fungi</taxon>
        <taxon>Dikarya</taxon>
        <taxon>Basidiomycota</taxon>
        <taxon>Agaricomycotina</taxon>
        <taxon>Agaricomycetes</taxon>
        <taxon>Agaricomycetidae</taxon>
        <taxon>Agaricales</taxon>
        <taxon>Agaricineae</taxon>
        <taxon>Strophariaceae</taxon>
        <taxon>Hypholoma</taxon>
    </lineage>
</organism>
<reference evidence="2" key="1">
    <citation type="submission" date="2014-04" db="EMBL/GenBank/DDBJ databases">
        <title>Evolutionary Origins and Diversification of the Mycorrhizal Mutualists.</title>
        <authorList>
            <consortium name="DOE Joint Genome Institute"/>
            <consortium name="Mycorrhizal Genomics Consortium"/>
            <person name="Kohler A."/>
            <person name="Kuo A."/>
            <person name="Nagy L.G."/>
            <person name="Floudas D."/>
            <person name="Copeland A."/>
            <person name="Barry K.W."/>
            <person name="Cichocki N."/>
            <person name="Veneault-Fourrey C."/>
            <person name="LaButti K."/>
            <person name="Lindquist E.A."/>
            <person name="Lipzen A."/>
            <person name="Lundell T."/>
            <person name="Morin E."/>
            <person name="Murat C."/>
            <person name="Riley R."/>
            <person name="Ohm R."/>
            <person name="Sun H."/>
            <person name="Tunlid A."/>
            <person name="Henrissat B."/>
            <person name="Grigoriev I.V."/>
            <person name="Hibbett D.S."/>
            <person name="Martin F."/>
        </authorList>
    </citation>
    <scope>NUCLEOTIDE SEQUENCE [LARGE SCALE GENOMIC DNA]</scope>
    <source>
        <strain evidence="2">FD-334 SS-4</strain>
    </source>
</reference>
<evidence type="ECO:0000313" key="1">
    <source>
        <dbReference type="EMBL" id="KJA27959.1"/>
    </source>
</evidence>
<accession>A0A0D2PAM1</accession>
<keyword evidence="2" id="KW-1185">Reference proteome</keyword>